<dbReference type="CDD" id="cd06173">
    <property type="entry name" value="MFS_MefA_like"/>
    <property type="match status" value="1"/>
</dbReference>
<dbReference type="PANTHER" id="PTHR23513">
    <property type="entry name" value="INTEGRAL MEMBRANE EFFLUX PROTEIN-RELATED"/>
    <property type="match status" value="1"/>
</dbReference>
<feature type="transmembrane region" description="Helical" evidence="7">
    <location>
        <begin position="45"/>
        <end position="66"/>
    </location>
</feature>
<evidence type="ECO:0000256" key="7">
    <source>
        <dbReference type="SAM" id="Phobius"/>
    </source>
</evidence>
<evidence type="ECO:0000256" key="5">
    <source>
        <dbReference type="ARBA" id="ARBA00022989"/>
    </source>
</evidence>
<evidence type="ECO:0000256" key="1">
    <source>
        <dbReference type="ARBA" id="ARBA00004651"/>
    </source>
</evidence>
<dbReference type="InterPro" id="IPR010290">
    <property type="entry name" value="TM_effector"/>
</dbReference>
<feature type="transmembrane region" description="Helical" evidence="7">
    <location>
        <begin position="385"/>
        <end position="402"/>
    </location>
</feature>
<dbReference type="AlphaFoldDB" id="A0A7X0RDX1"/>
<feature type="transmembrane region" description="Helical" evidence="7">
    <location>
        <begin position="144"/>
        <end position="164"/>
    </location>
</feature>
<evidence type="ECO:0000256" key="3">
    <source>
        <dbReference type="ARBA" id="ARBA00022475"/>
    </source>
</evidence>
<proteinExistence type="predicted"/>
<dbReference type="InterPro" id="IPR036259">
    <property type="entry name" value="MFS_trans_sf"/>
</dbReference>
<comment type="caution">
    <text evidence="8">The sequence shown here is derived from an EMBL/GenBank/DDBJ whole genome shotgun (WGS) entry which is preliminary data.</text>
</comment>
<gene>
    <name evidence="8" type="ORF">H5V45_04140</name>
</gene>
<dbReference type="Gene3D" id="1.20.1250.20">
    <property type="entry name" value="MFS general substrate transporter like domains"/>
    <property type="match status" value="1"/>
</dbReference>
<dbReference type="EMBL" id="JACKXE010000001">
    <property type="protein sequence ID" value="MBB6626508.1"/>
    <property type="molecule type" value="Genomic_DNA"/>
</dbReference>
<evidence type="ECO:0000313" key="8">
    <source>
        <dbReference type="EMBL" id="MBB6626508.1"/>
    </source>
</evidence>
<sequence length="419" mass="44243">MPRDDSLLRDGQFLRYLVSRCLSVAGNVATLIALPVLVYRTSDDAGLTALVAGCEAAPYLLLGLFSGALTDRWDRRRVMIVADVLSTLVLATIPLAAWLGTVTVPHVLAVAFVGPSIGVFFDGAVFGAVPTLVGRDRIASANSLTWSVQSVIEIVVPSVVGALMAVLDPAWLLGFDALTFAASAALIAGIHRPMHDATRARSALTVRQVFRDIGEGLDYLVHHPGVRTMTVIGFVQCVSLGGYMALSVVWIDRVLGLGTDGWRFGVTYAAWALGGLAASLSLPALVRFVTPARITLLALPVAAGIGIAVSRLQTWWLAAPLMMVWAAAATLVTINSITYRQQVTPEHLLGRVNTAGRMLSWGIGWTGGALLAGLVVGPLGLRPTMLAFTVVNLVGVLVAWTSPLRRTPVQDTPAVSVSA</sequence>
<feature type="transmembrane region" description="Helical" evidence="7">
    <location>
        <begin position="170"/>
        <end position="191"/>
    </location>
</feature>
<evidence type="ECO:0000256" key="2">
    <source>
        <dbReference type="ARBA" id="ARBA00022448"/>
    </source>
</evidence>
<feature type="transmembrane region" description="Helical" evidence="7">
    <location>
        <begin position="315"/>
        <end position="337"/>
    </location>
</feature>
<keyword evidence="6 7" id="KW-0472">Membrane</keyword>
<keyword evidence="4 7" id="KW-0812">Transmembrane</keyword>
<evidence type="ECO:0000256" key="4">
    <source>
        <dbReference type="ARBA" id="ARBA00022692"/>
    </source>
</evidence>
<reference evidence="8 9" key="1">
    <citation type="submission" date="2020-08" db="EMBL/GenBank/DDBJ databases">
        <authorList>
            <person name="Seo M.-J."/>
        </authorList>
    </citation>
    <scope>NUCLEOTIDE SEQUENCE [LARGE SCALE GENOMIC DNA]</scope>
    <source>
        <strain evidence="8 9">KIGAM211</strain>
    </source>
</reference>
<feature type="transmembrane region" description="Helical" evidence="7">
    <location>
        <begin position="358"/>
        <end position="379"/>
    </location>
</feature>
<feature type="transmembrane region" description="Helical" evidence="7">
    <location>
        <begin position="231"/>
        <end position="251"/>
    </location>
</feature>
<evidence type="ECO:0000256" key="6">
    <source>
        <dbReference type="ARBA" id="ARBA00023136"/>
    </source>
</evidence>
<dbReference type="RefSeq" id="WP_185251775.1">
    <property type="nucleotide sequence ID" value="NZ_JACKXE010000001.1"/>
</dbReference>
<evidence type="ECO:0000313" key="9">
    <source>
        <dbReference type="Proteomes" id="UP000523955"/>
    </source>
</evidence>
<feature type="transmembrane region" description="Helical" evidence="7">
    <location>
        <begin position="292"/>
        <end position="309"/>
    </location>
</feature>
<name>A0A7X0RDX1_9ACTN</name>
<feature type="transmembrane region" description="Helical" evidence="7">
    <location>
        <begin position="78"/>
        <end position="100"/>
    </location>
</feature>
<dbReference type="GO" id="GO:0005886">
    <property type="term" value="C:plasma membrane"/>
    <property type="evidence" value="ECO:0007669"/>
    <property type="project" value="UniProtKB-SubCell"/>
</dbReference>
<dbReference type="Pfam" id="PF05977">
    <property type="entry name" value="MFS_3"/>
    <property type="match status" value="1"/>
</dbReference>
<keyword evidence="9" id="KW-1185">Reference proteome</keyword>
<dbReference type="PANTHER" id="PTHR23513:SF6">
    <property type="entry name" value="MAJOR FACILITATOR SUPERFAMILY ASSOCIATED DOMAIN-CONTAINING PROTEIN"/>
    <property type="match status" value="1"/>
</dbReference>
<dbReference type="SUPFAM" id="SSF103473">
    <property type="entry name" value="MFS general substrate transporter"/>
    <property type="match status" value="1"/>
</dbReference>
<accession>A0A7X0RDX1</accession>
<keyword evidence="2" id="KW-0813">Transport</keyword>
<comment type="subcellular location">
    <subcellularLocation>
        <location evidence="1">Cell membrane</location>
        <topology evidence="1">Multi-pass membrane protein</topology>
    </subcellularLocation>
</comment>
<feature type="transmembrane region" description="Helical" evidence="7">
    <location>
        <begin position="21"/>
        <end position="39"/>
    </location>
</feature>
<keyword evidence="5 7" id="KW-1133">Transmembrane helix</keyword>
<protein>
    <submittedName>
        <fullName evidence="8">MFS transporter</fullName>
    </submittedName>
</protein>
<organism evidence="8 9">
    <name type="scientific">Nocardioides luti</name>
    <dbReference type="NCBI Taxonomy" id="2761101"/>
    <lineage>
        <taxon>Bacteria</taxon>
        <taxon>Bacillati</taxon>
        <taxon>Actinomycetota</taxon>
        <taxon>Actinomycetes</taxon>
        <taxon>Propionibacteriales</taxon>
        <taxon>Nocardioidaceae</taxon>
        <taxon>Nocardioides</taxon>
    </lineage>
</organism>
<dbReference type="Proteomes" id="UP000523955">
    <property type="component" value="Unassembled WGS sequence"/>
</dbReference>
<feature type="transmembrane region" description="Helical" evidence="7">
    <location>
        <begin position="263"/>
        <end position="285"/>
    </location>
</feature>
<keyword evidence="3" id="KW-1003">Cell membrane</keyword>
<feature type="transmembrane region" description="Helical" evidence="7">
    <location>
        <begin position="106"/>
        <end position="132"/>
    </location>
</feature>